<gene>
    <name evidence="4" type="ORF">ACFOKA_06905</name>
</gene>
<sequence length="637" mass="70471">MLNRFFKRPSGWQAALFAATMMFGGAASHAQEALDVTDPEVVEAFVDGVVVPNMKAYHSPSGVVAVMKGGEVIFKKGYGYIDVEKHIPVDPDTSMFRPGSISKLFTWFSVMQQVEKGKLDLDTDVNQYLKTFQVADTYPGQPVTLRDIMTHTAGFEDGGIGYLIIDDPDRIIPLAESLKTHQPARVNPPGTHTAYSNWGTALAGLIVANVSGVEFNQYVQENIFDVLGMTRSSFVEPLPPELDKNMAKVYKYEAGKYIETNYEIVSNFGPAGAAAVTATDMLLFARAILNGGEYNGKRILKAETLQQMIDEGFAHDPRVRGMGLGFIKRRFGPDGLDNFGHDGGTTKFLSHFGMSKKYDLVVFSSFNGPGNGPVHQAFVKGFYDEFFPQDIPVITPPADFADRAAKYAGTYNSYRGNFTQIEALARGLGGMKVVPMPDNTLLIGETRYVEVEKNLFREVNDYGRVAFQEDENGAITGFVIDGMGVMQLYKAPFYQTTSFISILVGFAVLMFVSVFVRLGYQWSTYRALPKAEKQAFQASVLVASLNILFMVLAGIGVSAGFPALMYELPFIIKFSLVFSSLAALAGLYHLYQAVQVWRAGLYGSVWARVRFSLVTLAAVSMAWFYYYWNLIGFQYFS</sequence>
<organism evidence="4 5">
    <name type="scientific">Kordiimonas pumila</name>
    <dbReference type="NCBI Taxonomy" id="2161677"/>
    <lineage>
        <taxon>Bacteria</taxon>
        <taxon>Pseudomonadati</taxon>
        <taxon>Pseudomonadota</taxon>
        <taxon>Alphaproteobacteria</taxon>
        <taxon>Kordiimonadales</taxon>
        <taxon>Kordiimonadaceae</taxon>
        <taxon>Kordiimonas</taxon>
    </lineage>
</organism>
<feature type="domain" description="Beta-lactamase-related" evidence="3">
    <location>
        <begin position="47"/>
        <end position="373"/>
    </location>
</feature>
<feature type="signal peptide" evidence="2">
    <location>
        <begin position="1"/>
        <end position="30"/>
    </location>
</feature>
<keyword evidence="4" id="KW-0378">Hydrolase</keyword>
<keyword evidence="1" id="KW-0812">Transmembrane</keyword>
<dbReference type="EMBL" id="JBHRSL010000004">
    <property type="protein sequence ID" value="MFC3051625.1"/>
    <property type="molecule type" value="Genomic_DNA"/>
</dbReference>
<dbReference type="PANTHER" id="PTHR46825:SF9">
    <property type="entry name" value="BETA-LACTAMASE-RELATED DOMAIN-CONTAINING PROTEIN"/>
    <property type="match status" value="1"/>
</dbReference>
<dbReference type="InterPro" id="IPR012338">
    <property type="entry name" value="Beta-lactam/transpept-like"/>
</dbReference>
<dbReference type="GO" id="GO:0016787">
    <property type="term" value="F:hydrolase activity"/>
    <property type="evidence" value="ECO:0007669"/>
    <property type="project" value="UniProtKB-KW"/>
</dbReference>
<feature type="transmembrane region" description="Helical" evidence="1">
    <location>
        <begin position="570"/>
        <end position="591"/>
    </location>
</feature>
<keyword evidence="1" id="KW-0472">Membrane</keyword>
<reference evidence="5" key="1">
    <citation type="journal article" date="2019" name="Int. J. Syst. Evol. Microbiol.">
        <title>The Global Catalogue of Microorganisms (GCM) 10K type strain sequencing project: providing services to taxonomists for standard genome sequencing and annotation.</title>
        <authorList>
            <consortium name="The Broad Institute Genomics Platform"/>
            <consortium name="The Broad Institute Genome Sequencing Center for Infectious Disease"/>
            <person name="Wu L."/>
            <person name="Ma J."/>
        </authorList>
    </citation>
    <scope>NUCLEOTIDE SEQUENCE [LARGE SCALE GENOMIC DNA]</scope>
    <source>
        <strain evidence="5">KCTC 62164</strain>
    </source>
</reference>
<dbReference type="Gene3D" id="3.40.710.10">
    <property type="entry name" value="DD-peptidase/beta-lactamase superfamily"/>
    <property type="match status" value="1"/>
</dbReference>
<dbReference type="PANTHER" id="PTHR46825">
    <property type="entry name" value="D-ALANYL-D-ALANINE-CARBOXYPEPTIDASE/ENDOPEPTIDASE AMPH"/>
    <property type="match status" value="1"/>
</dbReference>
<evidence type="ECO:0000313" key="4">
    <source>
        <dbReference type="EMBL" id="MFC3051625.1"/>
    </source>
</evidence>
<dbReference type="EC" id="3.-.-.-" evidence="4"/>
<keyword evidence="2" id="KW-0732">Signal</keyword>
<comment type="caution">
    <text evidence="4">The sequence shown here is derived from an EMBL/GenBank/DDBJ whole genome shotgun (WGS) entry which is preliminary data.</text>
</comment>
<evidence type="ECO:0000256" key="1">
    <source>
        <dbReference type="SAM" id="Phobius"/>
    </source>
</evidence>
<feature type="transmembrane region" description="Helical" evidence="1">
    <location>
        <begin position="540"/>
        <end position="564"/>
    </location>
</feature>
<keyword evidence="5" id="KW-1185">Reference proteome</keyword>
<feature type="transmembrane region" description="Helical" evidence="1">
    <location>
        <begin position="499"/>
        <end position="520"/>
    </location>
</feature>
<dbReference type="InterPro" id="IPR050491">
    <property type="entry name" value="AmpC-like"/>
</dbReference>
<dbReference type="Proteomes" id="UP001595444">
    <property type="component" value="Unassembled WGS sequence"/>
</dbReference>
<name>A0ABV7D420_9PROT</name>
<accession>A0ABV7D420</accession>
<dbReference type="InterPro" id="IPR001466">
    <property type="entry name" value="Beta-lactam-related"/>
</dbReference>
<dbReference type="Pfam" id="PF00144">
    <property type="entry name" value="Beta-lactamase"/>
    <property type="match status" value="1"/>
</dbReference>
<dbReference type="SUPFAM" id="SSF56601">
    <property type="entry name" value="beta-lactamase/transpeptidase-like"/>
    <property type="match status" value="1"/>
</dbReference>
<proteinExistence type="predicted"/>
<feature type="transmembrane region" description="Helical" evidence="1">
    <location>
        <begin position="611"/>
        <end position="628"/>
    </location>
</feature>
<dbReference type="RefSeq" id="WP_228073827.1">
    <property type="nucleotide sequence ID" value="NZ_CP061205.1"/>
</dbReference>
<evidence type="ECO:0000256" key="2">
    <source>
        <dbReference type="SAM" id="SignalP"/>
    </source>
</evidence>
<keyword evidence="1" id="KW-1133">Transmembrane helix</keyword>
<evidence type="ECO:0000259" key="3">
    <source>
        <dbReference type="Pfam" id="PF00144"/>
    </source>
</evidence>
<evidence type="ECO:0000313" key="5">
    <source>
        <dbReference type="Proteomes" id="UP001595444"/>
    </source>
</evidence>
<feature type="chain" id="PRO_5045769707" evidence="2">
    <location>
        <begin position="31"/>
        <end position="637"/>
    </location>
</feature>
<protein>
    <submittedName>
        <fullName evidence="4">Serine hydrolase domain-containing protein</fullName>
        <ecNumber evidence="4">3.-.-.-</ecNumber>
    </submittedName>
</protein>